<dbReference type="AlphaFoldDB" id="A0AAV7J5S6"/>
<organism evidence="1 2">
    <name type="scientific">Cotesia glomerata</name>
    <name type="common">Lepidopteran parasitic wasp</name>
    <name type="synonym">Apanteles glomeratus</name>
    <dbReference type="NCBI Taxonomy" id="32391"/>
    <lineage>
        <taxon>Eukaryota</taxon>
        <taxon>Metazoa</taxon>
        <taxon>Ecdysozoa</taxon>
        <taxon>Arthropoda</taxon>
        <taxon>Hexapoda</taxon>
        <taxon>Insecta</taxon>
        <taxon>Pterygota</taxon>
        <taxon>Neoptera</taxon>
        <taxon>Endopterygota</taxon>
        <taxon>Hymenoptera</taxon>
        <taxon>Apocrita</taxon>
        <taxon>Ichneumonoidea</taxon>
        <taxon>Braconidae</taxon>
        <taxon>Microgastrinae</taxon>
        <taxon>Cotesia</taxon>
    </lineage>
</organism>
<keyword evidence="2" id="KW-1185">Reference proteome</keyword>
<dbReference type="EMBL" id="JAHXZJ010000001">
    <property type="protein sequence ID" value="KAH0567584.1"/>
    <property type="molecule type" value="Genomic_DNA"/>
</dbReference>
<evidence type="ECO:0000313" key="1">
    <source>
        <dbReference type="EMBL" id="KAH0567584.1"/>
    </source>
</evidence>
<protein>
    <submittedName>
        <fullName evidence="1">Uncharacterized protein</fullName>
    </submittedName>
</protein>
<evidence type="ECO:0000313" key="2">
    <source>
        <dbReference type="Proteomes" id="UP000826195"/>
    </source>
</evidence>
<reference evidence="1 2" key="1">
    <citation type="journal article" date="2021" name="J. Hered.">
        <title>A chromosome-level genome assembly of the parasitoid wasp, Cotesia glomerata (Hymenoptera: Braconidae).</title>
        <authorList>
            <person name="Pinto B.J."/>
            <person name="Weis J.J."/>
            <person name="Gamble T."/>
            <person name="Ode P.J."/>
            <person name="Paul R."/>
            <person name="Zaspel J.M."/>
        </authorList>
    </citation>
    <scope>NUCLEOTIDE SEQUENCE [LARGE SCALE GENOMIC DNA]</scope>
    <source>
        <strain evidence="1">CgM1</strain>
    </source>
</reference>
<sequence length="209" mass="22760">MPGQHMTEVEARVRAVEAWTERRMEPGLEGERGDGSQDARVTFASSLNPLSTASLWLALVSSSLSLSLLVVIRPVLSLSVSQSKATSPPFPLCFYPSSLVESSVQSLSYPRPLLHVAHGSTSSAEMSSYTYSGMPDINIPMSDALCVSCVLSCCKTRAREEESEKGVEETDKTAHCIFSELGQKDRFGVELGPLPVFRFWIQNVTLSSP</sequence>
<comment type="caution">
    <text evidence="1">The sequence shown here is derived from an EMBL/GenBank/DDBJ whole genome shotgun (WGS) entry which is preliminary data.</text>
</comment>
<proteinExistence type="predicted"/>
<accession>A0AAV7J5S6</accession>
<name>A0AAV7J5S6_COTGL</name>
<dbReference type="Proteomes" id="UP000826195">
    <property type="component" value="Unassembled WGS sequence"/>
</dbReference>
<gene>
    <name evidence="1" type="ORF">KQX54_010875</name>
</gene>